<evidence type="ECO:0000313" key="10">
    <source>
        <dbReference type="Proteomes" id="UP000094342"/>
    </source>
</evidence>
<keyword evidence="3 5" id="KW-0285">Flavoprotein</keyword>
<dbReference type="RefSeq" id="WP_069457606.1">
    <property type="nucleotide sequence ID" value="NZ_LYBW01000049.1"/>
</dbReference>
<accession>A0A1E3VES6</accession>
<dbReference type="STRING" id="1752398.A8M32_06525"/>
<evidence type="ECO:0000256" key="2">
    <source>
        <dbReference type="ARBA" id="ARBA00009347"/>
    </source>
</evidence>
<evidence type="ECO:0000259" key="8">
    <source>
        <dbReference type="Pfam" id="PF02771"/>
    </source>
</evidence>
<evidence type="ECO:0000256" key="5">
    <source>
        <dbReference type="RuleBase" id="RU362125"/>
    </source>
</evidence>
<keyword evidence="4 5" id="KW-0274">FAD</keyword>
<proteinExistence type="inferred from homology"/>
<sequence>MIPFTAPVDDILFSLRHVADAPSLPDWDDELAEGIIGHFAAFAEGVIAPLDEPGDRQGCRLENGRVRMPDGFGEAFGRLAQMGWQGLSAPESFGGMGQGPLVAAMVSEIFSGACHSLQMVCNLVPGAISTLLKFGTEAQQAVWIPRLAAGRALSTMCLTESGAGSDLSRIRTRATRRADGWRIDGEKIFISGGDQDMSEDILHLILARSGTIDDGVKGLSLFLASKSQAGSSIKITRIEEKLGLHASPTCQMAFDATAAELVGVEGEGLKAMFTVMNHARLDVALQGVAHAARSFAIASAYAAERAQGRRADGGDAVLADHADVRRMLDEQRALALGARAMIHVTLVEQARGGEALADFLTPVCKVFCTNAGIRAADLAIQVLGGYGYLTEYRVSQAWRDARITSIYEGANGIQALVTATRGLRALQGAGADAFDALIGRLSDRPEIMDLRATWREGRSLVLAATDPAALAHDFTALTATLFYRAVWARYRATSDDPDIARLFNMVLSVPLPVAVPMKSTDGVASSTE</sequence>
<dbReference type="InterPro" id="IPR046373">
    <property type="entry name" value="Acyl-CoA_Oxase/DH_mid-dom_sf"/>
</dbReference>
<dbReference type="Gene3D" id="1.10.540.10">
    <property type="entry name" value="Acyl-CoA dehydrogenase/oxidase, N-terminal domain"/>
    <property type="match status" value="1"/>
</dbReference>
<dbReference type="Proteomes" id="UP000094342">
    <property type="component" value="Unassembled WGS sequence"/>
</dbReference>
<dbReference type="InterPro" id="IPR037069">
    <property type="entry name" value="AcylCoA_DH/ox_N_sf"/>
</dbReference>
<dbReference type="Gene3D" id="2.40.110.10">
    <property type="entry name" value="Butyryl-CoA Dehydrogenase, subunit A, domain 2"/>
    <property type="match status" value="1"/>
</dbReference>
<dbReference type="SUPFAM" id="SSF47203">
    <property type="entry name" value="Acyl-CoA dehydrogenase C-terminal domain-like"/>
    <property type="match status" value="1"/>
</dbReference>
<dbReference type="InterPro" id="IPR052166">
    <property type="entry name" value="Diverse_Acyl-CoA_DH"/>
</dbReference>
<dbReference type="InterPro" id="IPR013786">
    <property type="entry name" value="AcylCoA_DH/ox_N"/>
</dbReference>
<reference evidence="10" key="1">
    <citation type="submission" date="2016-05" db="EMBL/GenBank/DDBJ databases">
        <authorList>
            <person name="Li Y."/>
        </authorList>
    </citation>
    <scope>NUCLEOTIDE SEQUENCE [LARGE SCALE GENOMIC DNA]</scope>
    <source>
        <strain evidence="10">YIC4027</strain>
    </source>
</reference>
<comment type="caution">
    <text evidence="9">The sequence shown here is derived from an EMBL/GenBank/DDBJ whole genome shotgun (WGS) entry which is preliminary data.</text>
</comment>
<dbReference type="PANTHER" id="PTHR42803:SF1">
    <property type="entry name" value="BROAD-SPECIFICITY LINEAR ACYL-COA DEHYDROGENASE FADE5"/>
    <property type="match status" value="1"/>
</dbReference>
<dbReference type="Pfam" id="PF02770">
    <property type="entry name" value="Acyl-CoA_dh_M"/>
    <property type="match status" value="1"/>
</dbReference>
<keyword evidence="5" id="KW-0560">Oxidoreductase</keyword>
<organism evidence="9 10">
    <name type="scientific">Sinorhizobium alkalisoli</name>
    <dbReference type="NCBI Taxonomy" id="1752398"/>
    <lineage>
        <taxon>Bacteria</taxon>
        <taxon>Pseudomonadati</taxon>
        <taxon>Pseudomonadota</taxon>
        <taxon>Alphaproteobacteria</taxon>
        <taxon>Hyphomicrobiales</taxon>
        <taxon>Rhizobiaceae</taxon>
        <taxon>Sinorhizobium/Ensifer group</taxon>
        <taxon>Sinorhizobium</taxon>
    </lineage>
</organism>
<dbReference type="InterPro" id="IPR036250">
    <property type="entry name" value="AcylCo_DH-like_C"/>
</dbReference>
<evidence type="ECO:0000256" key="3">
    <source>
        <dbReference type="ARBA" id="ARBA00022630"/>
    </source>
</evidence>
<evidence type="ECO:0000259" key="6">
    <source>
        <dbReference type="Pfam" id="PF00441"/>
    </source>
</evidence>
<feature type="domain" description="Acyl-CoA dehydrogenase/oxidase C-terminal" evidence="6">
    <location>
        <begin position="266"/>
        <end position="421"/>
    </location>
</feature>
<dbReference type="Pfam" id="PF02771">
    <property type="entry name" value="Acyl-CoA_dh_N"/>
    <property type="match status" value="1"/>
</dbReference>
<feature type="domain" description="Acyl-CoA dehydrogenase/oxidase N-terminal" evidence="8">
    <location>
        <begin position="73"/>
        <end position="150"/>
    </location>
</feature>
<protein>
    <submittedName>
        <fullName evidence="9">Acyl-CoA dehydrogenase</fullName>
    </submittedName>
</protein>
<comment type="cofactor">
    <cofactor evidence="1 5">
        <name>FAD</name>
        <dbReference type="ChEBI" id="CHEBI:57692"/>
    </cofactor>
</comment>
<dbReference type="Pfam" id="PF00441">
    <property type="entry name" value="Acyl-CoA_dh_1"/>
    <property type="match status" value="1"/>
</dbReference>
<comment type="similarity">
    <text evidence="2 5">Belongs to the acyl-CoA dehydrogenase family.</text>
</comment>
<gene>
    <name evidence="9" type="ORF">A8M32_06525</name>
</gene>
<dbReference type="PANTHER" id="PTHR42803">
    <property type="entry name" value="ACYL-COA DEHYDROGENASE"/>
    <property type="match status" value="1"/>
</dbReference>
<dbReference type="GO" id="GO:0016627">
    <property type="term" value="F:oxidoreductase activity, acting on the CH-CH group of donors"/>
    <property type="evidence" value="ECO:0007669"/>
    <property type="project" value="InterPro"/>
</dbReference>
<evidence type="ECO:0000259" key="7">
    <source>
        <dbReference type="Pfam" id="PF02770"/>
    </source>
</evidence>
<dbReference type="InterPro" id="IPR006091">
    <property type="entry name" value="Acyl-CoA_Oxase/DH_mid-dom"/>
</dbReference>
<keyword evidence="10" id="KW-1185">Reference proteome</keyword>
<feature type="domain" description="Acyl-CoA oxidase/dehydrogenase middle" evidence="7">
    <location>
        <begin position="156"/>
        <end position="256"/>
    </location>
</feature>
<evidence type="ECO:0000313" key="9">
    <source>
        <dbReference type="EMBL" id="ODR92089.1"/>
    </source>
</evidence>
<dbReference type="AlphaFoldDB" id="A0A1E3VES6"/>
<dbReference type="GO" id="GO:0050660">
    <property type="term" value="F:flavin adenine dinucleotide binding"/>
    <property type="evidence" value="ECO:0007669"/>
    <property type="project" value="InterPro"/>
</dbReference>
<dbReference type="InterPro" id="IPR009100">
    <property type="entry name" value="AcylCoA_DH/oxidase_NM_dom_sf"/>
</dbReference>
<dbReference type="EMBL" id="LYBW01000049">
    <property type="protein sequence ID" value="ODR92089.1"/>
    <property type="molecule type" value="Genomic_DNA"/>
</dbReference>
<dbReference type="SUPFAM" id="SSF56645">
    <property type="entry name" value="Acyl-CoA dehydrogenase NM domain-like"/>
    <property type="match status" value="1"/>
</dbReference>
<evidence type="ECO:0000256" key="4">
    <source>
        <dbReference type="ARBA" id="ARBA00022827"/>
    </source>
</evidence>
<dbReference type="Gene3D" id="1.20.140.10">
    <property type="entry name" value="Butyryl-CoA Dehydrogenase, subunit A, domain 3"/>
    <property type="match status" value="1"/>
</dbReference>
<name>A0A1E3VES6_9HYPH</name>
<evidence type="ECO:0000256" key="1">
    <source>
        <dbReference type="ARBA" id="ARBA00001974"/>
    </source>
</evidence>
<dbReference type="InterPro" id="IPR009075">
    <property type="entry name" value="AcylCo_DH/oxidase_C"/>
</dbReference>
<dbReference type="OrthoDB" id="7801364at2"/>